<evidence type="ECO:0008006" key="17">
    <source>
        <dbReference type="Google" id="ProtNLM"/>
    </source>
</evidence>
<dbReference type="GO" id="GO:0006508">
    <property type="term" value="P:proteolysis"/>
    <property type="evidence" value="ECO:0007669"/>
    <property type="project" value="UniProtKB-KW"/>
</dbReference>
<dbReference type="EnsemblPlants" id="ONIVA04G18670.2">
    <property type="protein sequence ID" value="ONIVA04G18670.2"/>
    <property type="gene ID" value="ONIVA04G18670"/>
</dbReference>
<dbReference type="eggNOG" id="ENOG502RJ8X">
    <property type="taxonomic scope" value="Eukaryota"/>
</dbReference>
<dbReference type="GO" id="GO:0004252">
    <property type="term" value="F:serine-type endopeptidase activity"/>
    <property type="evidence" value="ECO:0007669"/>
    <property type="project" value="UniProtKB-UniRule"/>
</dbReference>
<dbReference type="CDD" id="cd04852">
    <property type="entry name" value="Peptidases_S8_3"/>
    <property type="match status" value="1"/>
</dbReference>
<dbReference type="PROSITE" id="PS00136">
    <property type="entry name" value="SUBTILASE_ASP"/>
    <property type="match status" value="1"/>
</dbReference>
<keyword evidence="3 9" id="KW-0645">Protease</keyword>
<keyword evidence="6 9" id="KW-0720">Serine protease</keyword>
<protein>
    <recommendedName>
        <fullName evidence="17">Subtilisin-like protease</fullName>
    </recommendedName>
</protein>
<dbReference type="Pfam" id="PF05922">
    <property type="entry name" value="Inhibitor_I9"/>
    <property type="match status" value="1"/>
</dbReference>
<dbReference type="InterPro" id="IPR036852">
    <property type="entry name" value="Peptidase_S8/S53_dom_sf"/>
</dbReference>
<evidence type="ECO:0000256" key="8">
    <source>
        <dbReference type="PIRSR" id="PIRSR615500-1"/>
    </source>
</evidence>
<keyword evidence="5 9" id="KW-0378">Hydrolase</keyword>
<feature type="active site" description="Charge relay system" evidence="8 9">
    <location>
        <position position="663"/>
    </location>
</feature>
<feature type="domain" description="Subtilisin-like protease fibronectin type-III" evidence="14">
    <location>
        <begin position="780"/>
        <end position="874"/>
    </location>
</feature>
<evidence type="ECO:0000313" key="15">
    <source>
        <dbReference type="EnsemblPlants" id="ONIVA04G18670.2"/>
    </source>
</evidence>
<proteinExistence type="inferred from homology"/>
<evidence type="ECO:0000313" key="16">
    <source>
        <dbReference type="Proteomes" id="UP000006591"/>
    </source>
</evidence>
<dbReference type="InterPro" id="IPR045051">
    <property type="entry name" value="SBT"/>
</dbReference>
<organism evidence="15">
    <name type="scientific">Oryza nivara</name>
    <name type="common">Indian wild rice</name>
    <name type="synonym">Oryza sativa f. spontanea</name>
    <dbReference type="NCBI Taxonomy" id="4536"/>
    <lineage>
        <taxon>Eukaryota</taxon>
        <taxon>Viridiplantae</taxon>
        <taxon>Streptophyta</taxon>
        <taxon>Embryophyta</taxon>
        <taxon>Tracheophyta</taxon>
        <taxon>Spermatophyta</taxon>
        <taxon>Magnoliopsida</taxon>
        <taxon>Liliopsida</taxon>
        <taxon>Poales</taxon>
        <taxon>Poaceae</taxon>
        <taxon>BOP clade</taxon>
        <taxon>Oryzoideae</taxon>
        <taxon>Oryzeae</taxon>
        <taxon>Oryzinae</taxon>
        <taxon>Oryza</taxon>
    </lineage>
</organism>
<reference evidence="15" key="2">
    <citation type="submission" date="2018-04" db="EMBL/GenBank/DDBJ databases">
        <title>OnivRS2 (Oryza nivara Reference Sequence Version 2).</title>
        <authorList>
            <person name="Zhang J."/>
            <person name="Kudrna D."/>
            <person name="Lee S."/>
            <person name="Talag J."/>
            <person name="Rajasekar S."/>
            <person name="Welchert J."/>
            <person name="Hsing Y.-I."/>
            <person name="Wing R.A."/>
        </authorList>
    </citation>
    <scope>NUCLEOTIDE SEQUENCE [LARGE SCALE GENOMIC DNA]</scope>
    <source>
        <strain evidence="15">SL10</strain>
    </source>
</reference>
<dbReference type="InterPro" id="IPR023828">
    <property type="entry name" value="Peptidase_S8_Ser-AS"/>
</dbReference>
<keyword evidence="4" id="KW-0732">Signal</keyword>
<evidence type="ECO:0000256" key="2">
    <source>
        <dbReference type="ARBA" id="ARBA00011073"/>
    </source>
</evidence>
<comment type="subcellular location">
    <subcellularLocation>
        <location evidence="1">Secreted</location>
    </subcellularLocation>
</comment>
<evidence type="ECO:0000256" key="5">
    <source>
        <dbReference type="ARBA" id="ARBA00022801"/>
    </source>
</evidence>
<name>A0A0E0H3S6_ORYNI</name>
<feature type="active site" description="Charge relay system" evidence="8 9">
    <location>
        <position position="303"/>
    </location>
</feature>
<dbReference type="InterPro" id="IPR041469">
    <property type="entry name" value="Subtilisin-like_FN3"/>
</dbReference>
<dbReference type="InterPro" id="IPR023827">
    <property type="entry name" value="Peptidase_S8_Asp-AS"/>
</dbReference>
<dbReference type="Pfam" id="PF17766">
    <property type="entry name" value="fn3_6"/>
    <property type="match status" value="1"/>
</dbReference>
<dbReference type="InterPro" id="IPR000209">
    <property type="entry name" value="Peptidase_S8/S53_dom"/>
</dbReference>
<feature type="active site" description="Charge relay system" evidence="8 9">
    <location>
        <position position="229"/>
    </location>
</feature>
<dbReference type="InterPro" id="IPR015500">
    <property type="entry name" value="Peptidase_S8_subtilisin-rel"/>
</dbReference>
<dbReference type="Gene3D" id="3.40.50.200">
    <property type="entry name" value="Peptidase S8/S53 domain"/>
    <property type="match status" value="1"/>
</dbReference>
<evidence type="ECO:0000256" key="1">
    <source>
        <dbReference type="ARBA" id="ARBA00004613"/>
    </source>
</evidence>
<dbReference type="GO" id="GO:0005576">
    <property type="term" value="C:extracellular region"/>
    <property type="evidence" value="ECO:0007669"/>
    <property type="project" value="UniProtKB-SubCell"/>
</dbReference>
<dbReference type="Gene3D" id="3.50.30.30">
    <property type="match status" value="1"/>
</dbReference>
<dbReference type="AlphaFoldDB" id="A0A0E0H3S6"/>
<sequence length="882" mass="93347">MGSSRRGEEKGLPVPPPPPPNPGGVTSRRQKEAAMEIEAVGADGNPMLALINAYLQAYKFQTSYDCSSDTIVMAFCKPCLVFYSVLTFLILNGGPSHVLAKVFMVVMEDDPIISPKSSQKKVMRGEEAQKYKAMTTTKHDIFLDSFLPAGSYKKLYSYTHLLNGFAIYAKSEKAIKTLSGAKGVRLIQEDIKMAKMTTYTPRYIGANVVWPLLGGAEKAGDGVVIGMVDTGIDPSNPSFLSTSDQAKPPPASFKGTCQTGERFPPDSCNGKIVGARWFARAGQATGEFNATMHYASPYDPDGHGSHTASTAAGNFHTPAISKGYNFGHASGVAPGAHLAIYKAAYSFGGYMSDVIAAVDKAVEDGVDIISLSLGPTTITSGPASFLNLLETQLLLATKAGISVVQAVGNGGPDANSVVSFSPWITSVGASTTDRKYNKSIIIGNGQVFSCGGLSPSTPGETMYPLALADDVSNTNSTGGSSNCQDPDVFIRSLVQGKVIICMFVSSNYYEGDFLAGIVDTIQKIGAAGVIITDRSSSDSDIEYHPTFPTSIPSAIVVNSADAQALLEYYDDNLVRDKEGSVTKFGATIRILDGRRAIYTREAPVVAEYSSRGPDVDDMQMQAADVLKPNVMAPGHHIWGAWSPTSDAMIEFQGESYAMLSGTSMATPHVAGVVALIRQRHPKWSPAMVMSAIMTTADVTDRSGRPLMARRDGGVLERATPFDMGAGAINAARAVDPGLVFDAGYRDYLQFLCAVPGVDDAAVLRAVGVPCPPSRARWCSDLNAPSVTVASLVGSRRVDRRVTSVGAENETYMAHVQAPDGVAVRVSPDTFAVAPGATATLRIVLNTTAPGNTFSFGEVVLRGDKKHTVRIPLAVFPAAALSP</sequence>
<dbReference type="Proteomes" id="UP000006591">
    <property type="component" value="Chromosome 4"/>
</dbReference>
<dbReference type="PANTHER" id="PTHR10795">
    <property type="entry name" value="PROPROTEIN CONVERTASE SUBTILISIN/KEXIN"/>
    <property type="match status" value="1"/>
</dbReference>
<dbReference type="PROSITE" id="PS51892">
    <property type="entry name" value="SUBTILASE"/>
    <property type="match status" value="1"/>
</dbReference>
<dbReference type="Gramene" id="ONIVA04G18670.2">
    <property type="protein sequence ID" value="ONIVA04G18670.2"/>
    <property type="gene ID" value="ONIVA04G18670"/>
</dbReference>
<feature type="domain" description="Peptidase S8/S53" evidence="12">
    <location>
        <begin position="220"/>
        <end position="700"/>
    </location>
</feature>
<keyword evidence="16" id="KW-1185">Reference proteome</keyword>
<evidence type="ECO:0000259" key="12">
    <source>
        <dbReference type="Pfam" id="PF00082"/>
    </source>
</evidence>
<reference evidence="15" key="1">
    <citation type="submission" date="2015-04" db="UniProtKB">
        <authorList>
            <consortium name="EnsemblPlants"/>
        </authorList>
    </citation>
    <scope>IDENTIFICATION</scope>
    <source>
        <strain evidence="15">SL10</strain>
    </source>
</reference>
<dbReference type="Gene3D" id="2.60.40.2310">
    <property type="match status" value="1"/>
</dbReference>
<dbReference type="OMA" id="NETYMAH"/>
<dbReference type="InterPro" id="IPR034197">
    <property type="entry name" value="Peptidases_S8_3"/>
</dbReference>
<evidence type="ECO:0000256" key="9">
    <source>
        <dbReference type="PROSITE-ProRule" id="PRU01240"/>
    </source>
</evidence>
<dbReference type="Pfam" id="PF00082">
    <property type="entry name" value="Peptidase_S8"/>
    <property type="match status" value="1"/>
</dbReference>
<evidence type="ECO:0000256" key="7">
    <source>
        <dbReference type="ARBA" id="ARBA00023180"/>
    </source>
</evidence>
<evidence type="ECO:0000256" key="11">
    <source>
        <dbReference type="SAM" id="MobiDB-lite"/>
    </source>
</evidence>
<comment type="similarity">
    <text evidence="2 9 10">Belongs to the peptidase S8 family.</text>
</comment>
<dbReference type="PRINTS" id="PR00723">
    <property type="entry name" value="SUBTILISIN"/>
</dbReference>
<accession>A0A0E0H3S6</accession>
<evidence type="ECO:0000256" key="4">
    <source>
        <dbReference type="ARBA" id="ARBA00022729"/>
    </source>
</evidence>
<keyword evidence="7" id="KW-0325">Glycoprotein</keyword>
<evidence type="ECO:0000256" key="3">
    <source>
        <dbReference type="ARBA" id="ARBA00022670"/>
    </source>
</evidence>
<feature type="region of interest" description="Disordered" evidence="11">
    <location>
        <begin position="1"/>
        <end position="28"/>
    </location>
</feature>
<dbReference type="SUPFAM" id="SSF52743">
    <property type="entry name" value="Subtilisin-like"/>
    <property type="match status" value="1"/>
</dbReference>
<evidence type="ECO:0000256" key="6">
    <source>
        <dbReference type="ARBA" id="ARBA00022825"/>
    </source>
</evidence>
<evidence type="ECO:0000259" key="14">
    <source>
        <dbReference type="Pfam" id="PF17766"/>
    </source>
</evidence>
<feature type="compositionally biased region" description="Pro residues" evidence="11">
    <location>
        <begin position="13"/>
        <end position="22"/>
    </location>
</feature>
<evidence type="ECO:0000259" key="13">
    <source>
        <dbReference type="Pfam" id="PF05922"/>
    </source>
</evidence>
<feature type="domain" description="Inhibitor I9" evidence="13">
    <location>
        <begin position="110"/>
        <end position="193"/>
    </location>
</feature>
<feature type="compositionally biased region" description="Basic and acidic residues" evidence="11">
    <location>
        <begin position="1"/>
        <end position="11"/>
    </location>
</feature>
<evidence type="ECO:0000256" key="10">
    <source>
        <dbReference type="RuleBase" id="RU003355"/>
    </source>
</evidence>
<dbReference type="STRING" id="4536.A0A0E0H3S6"/>
<dbReference type="InterPro" id="IPR010259">
    <property type="entry name" value="S8pro/Inhibitor_I9"/>
</dbReference>
<dbReference type="PROSITE" id="PS00138">
    <property type="entry name" value="SUBTILASE_SER"/>
    <property type="match status" value="1"/>
</dbReference>